<organism evidence="2 3">
    <name type="scientific">Hahella chejuensis (strain KCTC 2396)</name>
    <dbReference type="NCBI Taxonomy" id="349521"/>
    <lineage>
        <taxon>Bacteria</taxon>
        <taxon>Pseudomonadati</taxon>
        <taxon>Pseudomonadota</taxon>
        <taxon>Gammaproteobacteria</taxon>
        <taxon>Oceanospirillales</taxon>
        <taxon>Hahellaceae</taxon>
        <taxon>Hahella</taxon>
    </lineage>
</organism>
<evidence type="ECO:0000313" key="2">
    <source>
        <dbReference type="EMBL" id="ABC27413.1"/>
    </source>
</evidence>
<dbReference type="EMBL" id="CP000155">
    <property type="protein sequence ID" value="ABC27413.1"/>
    <property type="molecule type" value="Genomic_DNA"/>
</dbReference>
<name>Q2SPL1_HAHCH</name>
<dbReference type="Proteomes" id="UP000000238">
    <property type="component" value="Chromosome"/>
</dbReference>
<evidence type="ECO:0000313" key="3">
    <source>
        <dbReference type="Proteomes" id="UP000000238"/>
    </source>
</evidence>
<protein>
    <submittedName>
        <fullName evidence="2">Uncharacterized protein</fullName>
    </submittedName>
</protein>
<proteinExistence type="predicted"/>
<evidence type="ECO:0000256" key="1">
    <source>
        <dbReference type="SAM" id="SignalP"/>
    </source>
</evidence>
<dbReference type="eggNOG" id="ENOG50338KW">
    <property type="taxonomic scope" value="Bacteria"/>
</dbReference>
<dbReference type="HOGENOM" id="CLU_2438447_0_0_6"/>
<dbReference type="OrthoDB" id="8776015at2"/>
<keyword evidence="3" id="KW-1185">Reference proteome</keyword>
<gene>
    <name evidence="2" type="ordered locus">HCH_00506</name>
</gene>
<dbReference type="RefSeq" id="WP_011394490.1">
    <property type="nucleotide sequence ID" value="NC_007645.1"/>
</dbReference>
<dbReference type="AlphaFoldDB" id="Q2SPL1"/>
<dbReference type="STRING" id="349521.HCH_00506"/>
<dbReference type="KEGG" id="hch:HCH_00506"/>
<reference evidence="2 3" key="1">
    <citation type="journal article" date="2005" name="Nucleic Acids Res.">
        <title>Genomic blueprint of Hahella chejuensis, a marine microbe producing an algicidal agent.</title>
        <authorList>
            <person name="Jeong H."/>
            <person name="Yim J.H."/>
            <person name="Lee C."/>
            <person name="Choi S.-H."/>
            <person name="Park Y.K."/>
            <person name="Yoon S.H."/>
            <person name="Hur C.-G."/>
            <person name="Kang H.-Y."/>
            <person name="Kim D."/>
            <person name="Lee H.H."/>
            <person name="Park K.H."/>
            <person name="Park S.-H."/>
            <person name="Park H.-S."/>
            <person name="Lee H.K."/>
            <person name="Oh T.K."/>
            <person name="Kim J.F."/>
        </authorList>
    </citation>
    <scope>NUCLEOTIDE SEQUENCE [LARGE SCALE GENOMIC DNA]</scope>
    <source>
        <strain evidence="2 3">KCTC 2396</strain>
    </source>
</reference>
<accession>Q2SPL1</accession>
<feature type="signal peptide" evidence="1">
    <location>
        <begin position="1"/>
        <end position="19"/>
    </location>
</feature>
<keyword evidence="1" id="KW-0732">Signal</keyword>
<feature type="chain" id="PRO_5004215794" evidence="1">
    <location>
        <begin position="20"/>
        <end position="89"/>
    </location>
</feature>
<sequence length="89" mass="9783">MKRLFLAIALVLAGTATFASEFDLPGFVTEIEDGRLWVFKEGSKALEEFKEHGEPGKQFTNIGAGLNDMTVKAADQATLDAYLKAFQQK</sequence>